<name>A0A2N3HW81_9BACT</name>
<feature type="domain" description="RNA polymerase sigma-70 region 2" evidence="6">
    <location>
        <begin position="28"/>
        <end position="89"/>
    </location>
</feature>
<dbReference type="InterPro" id="IPR014284">
    <property type="entry name" value="RNA_pol_sigma-70_dom"/>
</dbReference>
<proteinExistence type="inferred from homology"/>
<dbReference type="OrthoDB" id="1027298at2"/>
<organism evidence="8 9">
    <name type="scientific">Labilibaculum filiforme</name>
    <dbReference type="NCBI Taxonomy" id="1940526"/>
    <lineage>
        <taxon>Bacteria</taxon>
        <taxon>Pseudomonadati</taxon>
        <taxon>Bacteroidota</taxon>
        <taxon>Bacteroidia</taxon>
        <taxon>Marinilabiliales</taxon>
        <taxon>Marinifilaceae</taxon>
        <taxon>Labilibaculum</taxon>
    </lineage>
</organism>
<evidence type="ECO:0000256" key="1">
    <source>
        <dbReference type="ARBA" id="ARBA00010641"/>
    </source>
</evidence>
<keyword evidence="5" id="KW-0804">Transcription</keyword>
<dbReference type="Gene3D" id="1.10.1740.10">
    <property type="match status" value="1"/>
</dbReference>
<evidence type="ECO:0000256" key="3">
    <source>
        <dbReference type="ARBA" id="ARBA00023082"/>
    </source>
</evidence>
<evidence type="ECO:0000259" key="7">
    <source>
        <dbReference type="Pfam" id="PF08281"/>
    </source>
</evidence>
<dbReference type="NCBIfam" id="TIGR02937">
    <property type="entry name" value="sigma70-ECF"/>
    <property type="match status" value="1"/>
</dbReference>
<accession>A0A2N3HW81</accession>
<keyword evidence="3" id="KW-0731">Sigma factor</keyword>
<reference evidence="8 9" key="1">
    <citation type="journal article" date="2017" name="Front. Microbiol.">
        <title>Labilibaculum manganireducens gen. nov., sp. nov. and Labilibaculum filiforme sp. nov., Novel Bacteroidetes Isolated from Subsurface Sediments of the Baltic Sea.</title>
        <authorList>
            <person name="Vandieken V."/>
            <person name="Marshall I.P."/>
            <person name="Niemann H."/>
            <person name="Engelen B."/>
            <person name="Cypionka H."/>
        </authorList>
    </citation>
    <scope>NUCLEOTIDE SEQUENCE [LARGE SCALE GENOMIC DNA]</scope>
    <source>
        <strain evidence="8 9">59.16B</strain>
    </source>
</reference>
<dbReference type="EMBL" id="MVDD01000009">
    <property type="protein sequence ID" value="PKQ62326.1"/>
    <property type="molecule type" value="Genomic_DNA"/>
</dbReference>
<keyword evidence="2" id="KW-0805">Transcription regulation</keyword>
<evidence type="ECO:0000313" key="9">
    <source>
        <dbReference type="Proteomes" id="UP000233535"/>
    </source>
</evidence>
<comment type="caution">
    <text evidence="8">The sequence shown here is derived from an EMBL/GenBank/DDBJ whole genome shotgun (WGS) entry which is preliminary data.</text>
</comment>
<evidence type="ECO:0000256" key="2">
    <source>
        <dbReference type="ARBA" id="ARBA00023015"/>
    </source>
</evidence>
<dbReference type="Proteomes" id="UP000233535">
    <property type="component" value="Unassembled WGS sequence"/>
</dbReference>
<dbReference type="InterPro" id="IPR013249">
    <property type="entry name" value="RNA_pol_sigma70_r4_t2"/>
</dbReference>
<dbReference type="Pfam" id="PF04542">
    <property type="entry name" value="Sigma70_r2"/>
    <property type="match status" value="1"/>
</dbReference>
<dbReference type="Pfam" id="PF08281">
    <property type="entry name" value="Sigma70_r4_2"/>
    <property type="match status" value="1"/>
</dbReference>
<dbReference type="InterPro" id="IPR013324">
    <property type="entry name" value="RNA_pol_sigma_r3/r4-like"/>
</dbReference>
<evidence type="ECO:0000313" key="8">
    <source>
        <dbReference type="EMBL" id="PKQ62326.1"/>
    </source>
</evidence>
<dbReference type="GO" id="GO:0003677">
    <property type="term" value="F:DNA binding"/>
    <property type="evidence" value="ECO:0007669"/>
    <property type="project" value="UniProtKB-KW"/>
</dbReference>
<dbReference type="GO" id="GO:0016987">
    <property type="term" value="F:sigma factor activity"/>
    <property type="evidence" value="ECO:0007669"/>
    <property type="project" value="UniProtKB-KW"/>
</dbReference>
<dbReference type="RefSeq" id="WP_101261980.1">
    <property type="nucleotide sequence ID" value="NZ_MVDD01000009.1"/>
</dbReference>
<comment type="similarity">
    <text evidence="1">Belongs to the sigma-70 factor family. ECF subfamily.</text>
</comment>
<dbReference type="PANTHER" id="PTHR43133">
    <property type="entry name" value="RNA POLYMERASE ECF-TYPE SIGMA FACTO"/>
    <property type="match status" value="1"/>
</dbReference>
<dbReference type="GO" id="GO:0006352">
    <property type="term" value="P:DNA-templated transcription initiation"/>
    <property type="evidence" value="ECO:0007669"/>
    <property type="project" value="InterPro"/>
</dbReference>
<dbReference type="InterPro" id="IPR013325">
    <property type="entry name" value="RNA_pol_sigma_r2"/>
</dbReference>
<evidence type="ECO:0000259" key="6">
    <source>
        <dbReference type="Pfam" id="PF04542"/>
    </source>
</evidence>
<keyword evidence="4" id="KW-0238">DNA-binding</keyword>
<gene>
    <name evidence="8" type="ORF">BZG02_13535</name>
</gene>
<evidence type="ECO:0000256" key="5">
    <source>
        <dbReference type="ARBA" id="ARBA00023163"/>
    </source>
</evidence>
<dbReference type="SUPFAM" id="SSF88659">
    <property type="entry name" value="Sigma3 and sigma4 domains of RNA polymerase sigma factors"/>
    <property type="match status" value="1"/>
</dbReference>
<keyword evidence="9" id="KW-1185">Reference proteome</keyword>
<sequence>MSETLEGLVVKANSGDKKALEKILVEIQDLVYNLSIKMLLFREDANDATQEILIKIVTHLSTFNHQSQFKTWVYRIATNYLLTQKGKKSKEYSVSFDEYANQIDAGLSDNVNYTQNEGEIALLEKEVMFGCTQGLLLCLNEEDRMIYIMSVVLEFNSTEASKILDITPENFRKKLSRSKTKIKNFMSNKCGLVNKNNPCRCKRKIDFLIDNKIMNPNNLMEEKYYHRTIDFTDKIGDLQKTMAIYQTAPKMPAPDTILKEMKKALRLN</sequence>
<dbReference type="InterPro" id="IPR039425">
    <property type="entry name" value="RNA_pol_sigma-70-like"/>
</dbReference>
<feature type="domain" description="RNA polymerase sigma factor 70 region 4 type 2" evidence="7">
    <location>
        <begin position="133"/>
        <end position="182"/>
    </location>
</feature>
<dbReference type="AlphaFoldDB" id="A0A2N3HW81"/>
<dbReference type="SUPFAM" id="SSF88946">
    <property type="entry name" value="Sigma2 domain of RNA polymerase sigma factors"/>
    <property type="match status" value="1"/>
</dbReference>
<evidence type="ECO:0000256" key="4">
    <source>
        <dbReference type="ARBA" id="ARBA00023125"/>
    </source>
</evidence>
<protein>
    <submittedName>
        <fullName evidence="8">Uncharacterized protein</fullName>
    </submittedName>
</protein>
<dbReference type="PANTHER" id="PTHR43133:SF8">
    <property type="entry name" value="RNA POLYMERASE SIGMA FACTOR HI_1459-RELATED"/>
    <property type="match status" value="1"/>
</dbReference>
<dbReference type="InterPro" id="IPR007627">
    <property type="entry name" value="RNA_pol_sigma70_r2"/>
</dbReference>